<organism evidence="2 3">
    <name type="scientific">Qipengyuania algicida</name>
    <dbReference type="NCBI Taxonomy" id="1836209"/>
    <lineage>
        <taxon>Bacteria</taxon>
        <taxon>Pseudomonadati</taxon>
        <taxon>Pseudomonadota</taxon>
        <taxon>Alphaproteobacteria</taxon>
        <taxon>Sphingomonadales</taxon>
        <taxon>Erythrobacteraceae</taxon>
        <taxon>Qipengyuania</taxon>
    </lineage>
</organism>
<dbReference type="Gene3D" id="1.10.8.1040">
    <property type="match status" value="1"/>
</dbReference>
<comment type="caution">
    <text evidence="2">The sequence shown here is derived from an EMBL/GenBank/DDBJ whole genome shotgun (WGS) entry which is preliminary data.</text>
</comment>
<feature type="region of interest" description="Disordered" evidence="1">
    <location>
        <begin position="254"/>
        <end position="288"/>
    </location>
</feature>
<keyword evidence="3" id="KW-1185">Reference proteome</keyword>
<name>A0A845AG84_9SPHN</name>
<evidence type="ECO:0000313" key="3">
    <source>
        <dbReference type="Proteomes" id="UP000439780"/>
    </source>
</evidence>
<evidence type="ECO:0000313" key="2">
    <source>
        <dbReference type="EMBL" id="MXP28654.1"/>
    </source>
</evidence>
<dbReference type="Pfam" id="PF13623">
    <property type="entry name" value="SurA_N_2"/>
    <property type="match status" value="1"/>
</dbReference>
<dbReference type="EC" id="5.2.1.8" evidence="2"/>
<dbReference type="AlphaFoldDB" id="A0A845AG84"/>
<reference evidence="2 3" key="1">
    <citation type="submission" date="2019-12" db="EMBL/GenBank/DDBJ databases">
        <title>Genomic-based taxomic classification of the family Erythrobacteraceae.</title>
        <authorList>
            <person name="Xu L."/>
        </authorList>
    </citation>
    <scope>NUCLEOTIDE SEQUENCE [LARGE SCALE GENOMIC DNA]</scope>
    <source>
        <strain evidence="2 3">KEMB 9005-328</strain>
    </source>
</reference>
<keyword evidence="2" id="KW-0413">Isomerase</keyword>
<evidence type="ECO:0000256" key="1">
    <source>
        <dbReference type="SAM" id="MobiDB-lite"/>
    </source>
</evidence>
<dbReference type="NCBIfam" id="TIGR02925">
    <property type="entry name" value="cis_trans_EpsD"/>
    <property type="match status" value="1"/>
</dbReference>
<dbReference type="GO" id="GO:0003755">
    <property type="term" value="F:peptidyl-prolyl cis-trans isomerase activity"/>
    <property type="evidence" value="ECO:0007669"/>
    <property type="project" value="UniProtKB-EC"/>
</dbReference>
<protein>
    <submittedName>
        <fullName evidence="2">Peptidyl-prolyl cis-trans isomerase, EpsD family</fullName>
        <ecNumber evidence="2">5.2.1.8</ecNumber>
    </submittedName>
</protein>
<dbReference type="InterPro" id="IPR027304">
    <property type="entry name" value="Trigger_fact/SurA_dom_sf"/>
</dbReference>
<gene>
    <name evidence="2" type="primary">epsD</name>
    <name evidence="2" type="ORF">GRI58_07455</name>
</gene>
<proteinExistence type="predicted"/>
<dbReference type="Proteomes" id="UP000439780">
    <property type="component" value="Unassembled WGS sequence"/>
</dbReference>
<accession>A0A845AG84</accession>
<dbReference type="EMBL" id="WTYA01000005">
    <property type="protein sequence ID" value="MXP28654.1"/>
    <property type="molecule type" value="Genomic_DNA"/>
</dbReference>
<dbReference type="SUPFAM" id="SSF109998">
    <property type="entry name" value="Triger factor/SurA peptide-binding domain-like"/>
    <property type="match status" value="1"/>
</dbReference>
<dbReference type="InterPro" id="IPR014274">
    <property type="entry name" value="PPIase_EpsD"/>
</dbReference>
<sequence>MAALAALTGCDSKPEGQVVAVVNGQEITTQEVNGELQNAPKLEGDEGKKIQNMALDRVVDRQLLADVAKKDGIESSPEYVLRKKKMDEGLLVQMLGEKLARDLKQPSAQDIQNVINSNPQAFADRTVFLVDQIVFPTPDRKDVMTALQPAKNMDDVVATLNRFGIKFQRGNNQINSAQLPPQMFSQMKQVGTSEPLIVPTGPTVAVVMIKATKPAPVTGDNAKAIANQMFVKQTVAKEMKERLDQAKKDAKIEYQSGFGAPETPSSDVPGVTAKKSGIAGLPTKAATK</sequence>